<dbReference type="GO" id="GO:0003676">
    <property type="term" value="F:nucleic acid binding"/>
    <property type="evidence" value="ECO:0007669"/>
    <property type="project" value="InterPro"/>
</dbReference>
<keyword evidence="2" id="KW-1185">Reference proteome</keyword>
<evidence type="ECO:0008006" key="3">
    <source>
        <dbReference type="Google" id="ProtNLM"/>
    </source>
</evidence>
<dbReference type="EMBL" id="QPIW01000001">
    <property type="protein sequence ID" value="RDB07799.1"/>
    <property type="molecule type" value="Genomic_DNA"/>
</dbReference>
<organism evidence="1 2">
    <name type="scientific">Runella aurantiaca</name>
    <dbReference type="NCBI Taxonomy" id="2282308"/>
    <lineage>
        <taxon>Bacteria</taxon>
        <taxon>Pseudomonadati</taxon>
        <taxon>Bacteroidota</taxon>
        <taxon>Cytophagia</taxon>
        <taxon>Cytophagales</taxon>
        <taxon>Spirosomataceae</taxon>
        <taxon>Runella</taxon>
    </lineage>
</organism>
<dbReference type="Proteomes" id="UP000253141">
    <property type="component" value="Unassembled WGS sequence"/>
</dbReference>
<protein>
    <recommendedName>
        <fullName evidence="3">Piwi domain-containing protein</fullName>
    </recommendedName>
</protein>
<dbReference type="InterPro" id="IPR012337">
    <property type="entry name" value="RNaseH-like_sf"/>
</dbReference>
<proteinExistence type="predicted"/>
<accession>A0A369IDF0</accession>
<reference evidence="1 2" key="1">
    <citation type="submission" date="2018-07" db="EMBL/GenBank/DDBJ databases">
        <title>Genome analysis of Runella aurantiaca.</title>
        <authorList>
            <person name="Yang X."/>
        </authorList>
    </citation>
    <scope>NUCLEOTIDE SEQUENCE [LARGE SCALE GENOMIC DNA]</scope>
    <source>
        <strain evidence="1 2">YX9</strain>
    </source>
</reference>
<sequence>MNLQYQVTENLFELLNLTEHTFQYRKAPIDLPCIPGEEDDYHRQLNKIALKVGRETKGPALIIRDTAGIPYVAVPANRRLADNFKVNTSPSVVRLTLRSEVHKVNFLNCNDQEWSLLSRFLEFEIRKQIKDTGNVVEDLAGRFFIRKGLKGMDTLSVALMPGFSFRIVAEGLNKAYICLDVTSRYVEKTYLSKKVNYQNVTIISKRLLAGRKKGFRCLYTMGDNWFPIDVIGFGTKKSGDEILDNGQSLHKYVKEKTAGNTFSVENLVSEEDAVVYYRYPGNKDMKPMSAPASLVKRQFKTGDREVKGLHSKTILETDFRFNLIMTNLKRFFSRLKFMGKPLFVASKPLQRETPVFPLKPLKFNNQKILFPYPKGLPAAYDYPLKRRSFLESNGILDQSGFDTQYLVIPDSMTMPQKLLDNFKSRFIQQVQGLNSSYSGFRQVVRISGNVTLPATDYVDLMVKTLQSKGITEGYALIVIPNFGDDKKTAAFHHLLKKRLYPNIKFQFVDFEMIRSFYEYTEDENGKWDYHQVNNERAKLFKSYLFYLSLGYLKANHKYPYALAERPNYDVYIAIDVHERYAGYVFFYLNGEQIYFDYQEVDLADTSQRAEKLSEEKIYTKLYANLKKHLERKYCVNPNGIILLRDGISHGGEERALKRVIKDLKNDRLIEHENLLWAVMDLHKTSRVPFRIGSNTNQQKRYDRPAAGSYRMLGRQFDEVFIFPTGQPFSTKGSSKPIHLTKIAGNADFLKISEDVFSQCLLAFSAPDRPSGLPVPIALLDELLQPLAVSKKIEHSDEEEVTYLDDELENDSSRWDEHKMAEMQIQL</sequence>
<gene>
    <name evidence="1" type="ORF">DVG78_01720</name>
</gene>
<dbReference type="SUPFAM" id="SSF53098">
    <property type="entry name" value="Ribonuclease H-like"/>
    <property type="match status" value="1"/>
</dbReference>
<dbReference type="InterPro" id="IPR036397">
    <property type="entry name" value="RNaseH_sf"/>
</dbReference>
<dbReference type="OrthoDB" id="784375at2"/>
<dbReference type="Gene3D" id="3.30.420.10">
    <property type="entry name" value="Ribonuclease H-like superfamily/Ribonuclease H"/>
    <property type="match status" value="1"/>
</dbReference>
<dbReference type="AlphaFoldDB" id="A0A369IDF0"/>
<comment type="caution">
    <text evidence="1">The sequence shown here is derived from an EMBL/GenBank/DDBJ whole genome shotgun (WGS) entry which is preliminary data.</text>
</comment>
<dbReference type="RefSeq" id="WP_114459335.1">
    <property type="nucleotide sequence ID" value="NZ_QPIW01000001.1"/>
</dbReference>
<evidence type="ECO:0000313" key="1">
    <source>
        <dbReference type="EMBL" id="RDB07799.1"/>
    </source>
</evidence>
<evidence type="ECO:0000313" key="2">
    <source>
        <dbReference type="Proteomes" id="UP000253141"/>
    </source>
</evidence>
<name>A0A369IDF0_9BACT</name>